<feature type="coiled-coil region" evidence="1">
    <location>
        <begin position="184"/>
        <end position="225"/>
    </location>
</feature>
<sequence length="360" mass="39859">MQSDDPNRVDGAPARGGAADPFADFWAPDPHVWTWADAVEAVLPRARRSASAGRARTAAVAVALVGAMLAVLQAPAWAVAVPREPEESLDSLRERAGTLSEEYQGELRDMEGVIEDAERAEARAEGTREEVEAAQAQVRSLAVATYTGSGIDPSMSLFVDAEPDEVIDRAIVVDYLSTSNQDKIDQLNQALSRDEVAQENANEQLEEVEADLDELEERRREVQRMIADYPVQQMGGQYNITPRTEQMRALVIEQFGEGRDVGGVGCYRAVGGWVVGEHPKGRACDFMVDANGSMPPQEQVDRGWAIAEWARDNAEDLGIMYVIYRQQIWDVRRGDTGWRDMADRGSITENHFDHVHISMF</sequence>
<name>A0A7Z0ELD4_9ACTN</name>
<feature type="transmembrane region" description="Helical" evidence="3">
    <location>
        <begin position="57"/>
        <end position="80"/>
    </location>
</feature>
<accession>A0A7Z0ELD4</accession>
<comment type="caution">
    <text evidence="5">The sequence shown here is derived from an EMBL/GenBank/DDBJ whole genome shotgun (WGS) entry which is preliminary data.</text>
</comment>
<proteinExistence type="predicted"/>
<feature type="compositionally biased region" description="Low complexity" evidence="2">
    <location>
        <begin position="10"/>
        <end position="21"/>
    </location>
</feature>
<keyword evidence="3" id="KW-0472">Membrane</keyword>
<dbReference type="InterPro" id="IPR058593">
    <property type="entry name" value="ARB_07466-like_C"/>
</dbReference>
<dbReference type="Proteomes" id="UP000572051">
    <property type="component" value="Unassembled WGS sequence"/>
</dbReference>
<evidence type="ECO:0000256" key="3">
    <source>
        <dbReference type="SAM" id="Phobius"/>
    </source>
</evidence>
<dbReference type="Gene3D" id="6.10.250.3150">
    <property type="match status" value="1"/>
</dbReference>
<reference evidence="5 6" key="1">
    <citation type="submission" date="2020-07" db="EMBL/GenBank/DDBJ databases">
        <title>Sequencing the genomes of 1000 actinobacteria strains.</title>
        <authorList>
            <person name="Klenk H.-P."/>
        </authorList>
    </citation>
    <scope>NUCLEOTIDE SEQUENCE [LARGE SCALE GENOMIC DNA]</scope>
    <source>
        <strain evidence="5 6">DSM 44442</strain>
    </source>
</reference>
<feature type="coiled-coil region" evidence="1">
    <location>
        <begin position="100"/>
        <end position="144"/>
    </location>
</feature>
<dbReference type="AlphaFoldDB" id="A0A7Z0ELD4"/>
<feature type="domain" description="ARB-07466-like C-terminal" evidence="4">
    <location>
        <begin position="239"/>
        <end position="352"/>
    </location>
</feature>
<protein>
    <submittedName>
        <fullName evidence="5">TolA-binding protein</fullName>
    </submittedName>
</protein>
<dbReference type="EMBL" id="JACCFS010000001">
    <property type="protein sequence ID" value="NYJ33400.1"/>
    <property type="molecule type" value="Genomic_DNA"/>
</dbReference>
<evidence type="ECO:0000313" key="6">
    <source>
        <dbReference type="Proteomes" id="UP000572051"/>
    </source>
</evidence>
<evidence type="ECO:0000256" key="2">
    <source>
        <dbReference type="SAM" id="MobiDB-lite"/>
    </source>
</evidence>
<organism evidence="5 6">
    <name type="scientific">Nocardiopsis aegyptia</name>
    <dbReference type="NCBI Taxonomy" id="220378"/>
    <lineage>
        <taxon>Bacteria</taxon>
        <taxon>Bacillati</taxon>
        <taxon>Actinomycetota</taxon>
        <taxon>Actinomycetes</taxon>
        <taxon>Streptosporangiales</taxon>
        <taxon>Nocardiopsidaceae</taxon>
        <taxon>Nocardiopsis</taxon>
    </lineage>
</organism>
<evidence type="ECO:0000256" key="1">
    <source>
        <dbReference type="SAM" id="Coils"/>
    </source>
</evidence>
<feature type="region of interest" description="Disordered" evidence="2">
    <location>
        <begin position="1"/>
        <end position="21"/>
    </location>
</feature>
<keyword evidence="3" id="KW-0812">Transmembrane</keyword>
<evidence type="ECO:0000259" key="4">
    <source>
        <dbReference type="Pfam" id="PF26571"/>
    </source>
</evidence>
<keyword evidence="3" id="KW-1133">Transmembrane helix</keyword>
<dbReference type="Pfam" id="PF26571">
    <property type="entry name" value="VldE"/>
    <property type="match status" value="1"/>
</dbReference>
<keyword evidence="6" id="KW-1185">Reference proteome</keyword>
<evidence type="ECO:0000313" key="5">
    <source>
        <dbReference type="EMBL" id="NYJ33400.1"/>
    </source>
</evidence>
<keyword evidence="1" id="KW-0175">Coiled coil</keyword>
<dbReference type="RefSeq" id="WP_179821572.1">
    <property type="nucleotide sequence ID" value="NZ_JACCFS010000001.1"/>
</dbReference>
<gene>
    <name evidence="5" type="ORF">HNR10_001281</name>
</gene>